<sequence>MTECERNGKFDDRPLKVWHFVTELFAESFWRGLLPLGRRTGQVPVNKNMASMGHAGYFCLELGLIGRLTEAAVREHYISEMVACVAGHD</sequence>
<dbReference type="GeneID" id="85344005"/>
<name>A0AAI9YPD7_9PEZI</name>
<dbReference type="Proteomes" id="UP001240678">
    <property type="component" value="Unassembled WGS sequence"/>
</dbReference>
<organism evidence="1 2">
    <name type="scientific">Colletotrichum costaricense</name>
    <dbReference type="NCBI Taxonomy" id="1209916"/>
    <lineage>
        <taxon>Eukaryota</taxon>
        <taxon>Fungi</taxon>
        <taxon>Dikarya</taxon>
        <taxon>Ascomycota</taxon>
        <taxon>Pezizomycotina</taxon>
        <taxon>Sordariomycetes</taxon>
        <taxon>Hypocreomycetidae</taxon>
        <taxon>Glomerellales</taxon>
        <taxon>Glomerellaceae</taxon>
        <taxon>Colletotrichum</taxon>
        <taxon>Colletotrichum acutatum species complex</taxon>
    </lineage>
</organism>
<dbReference type="RefSeq" id="XP_060309401.1">
    <property type="nucleotide sequence ID" value="XM_060460458.1"/>
</dbReference>
<comment type="caution">
    <text evidence="1">The sequence shown here is derived from an EMBL/GenBank/DDBJ whole genome shotgun (WGS) entry which is preliminary data.</text>
</comment>
<keyword evidence="2" id="KW-1185">Reference proteome</keyword>
<reference evidence="1 2" key="1">
    <citation type="submission" date="2016-10" db="EMBL/GenBank/DDBJ databases">
        <title>The genome sequence of Colletotrichum fioriniae PJ7.</title>
        <authorList>
            <person name="Baroncelli R."/>
        </authorList>
    </citation>
    <scope>NUCLEOTIDE SEQUENCE [LARGE SCALE GENOMIC DNA]</scope>
    <source>
        <strain evidence="1 2">IMI 309622</strain>
    </source>
</reference>
<evidence type="ECO:0000313" key="2">
    <source>
        <dbReference type="Proteomes" id="UP001240678"/>
    </source>
</evidence>
<dbReference type="EMBL" id="MOOE01000014">
    <property type="protein sequence ID" value="KAK1518052.1"/>
    <property type="molecule type" value="Genomic_DNA"/>
</dbReference>
<protein>
    <submittedName>
        <fullName evidence="1">Uncharacterized protein</fullName>
    </submittedName>
</protein>
<dbReference type="AlphaFoldDB" id="A0AAI9YPD7"/>
<accession>A0AAI9YPD7</accession>
<evidence type="ECO:0000313" key="1">
    <source>
        <dbReference type="EMBL" id="KAK1518052.1"/>
    </source>
</evidence>
<proteinExistence type="predicted"/>
<gene>
    <name evidence="1" type="ORF">CCOS01_12309</name>
</gene>